<feature type="region of interest" description="Disordered" evidence="1">
    <location>
        <begin position="31"/>
        <end position="78"/>
    </location>
</feature>
<dbReference type="PANTHER" id="PTHR38644:SF1">
    <property type="entry name" value="EXPRESSED PROTEIN"/>
    <property type="match status" value="1"/>
</dbReference>
<dbReference type="OrthoDB" id="5319015at2759"/>
<dbReference type="Pfam" id="PF23868">
    <property type="entry name" value="Mmc1_C"/>
    <property type="match status" value="1"/>
</dbReference>
<reference evidence="5" key="1">
    <citation type="submission" date="2010-07" db="EMBL/GenBank/DDBJ databases">
        <title>The genome sequence of Gaeumannomyces graminis var. tritici strain R3-111a-1.</title>
        <authorList>
            <consortium name="The Broad Institute Genome Sequencing Platform"/>
            <person name="Ma L.-J."/>
            <person name="Dead R."/>
            <person name="Young S."/>
            <person name="Zeng Q."/>
            <person name="Koehrsen M."/>
            <person name="Alvarado L."/>
            <person name="Berlin A."/>
            <person name="Chapman S.B."/>
            <person name="Chen Z."/>
            <person name="Freedman E."/>
            <person name="Gellesch M."/>
            <person name="Goldberg J."/>
            <person name="Griggs A."/>
            <person name="Gujja S."/>
            <person name="Heilman E.R."/>
            <person name="Heiman D."/>
            <person name="Hepburn T."/>
            <person name="Howarth C."/>
            <person name="Jen D."/>
            <person name="Larson L."/>
            <person name="Mehta T."/>
            <person name="Neiman D."/>
            <person name="Pearson M."/>
            <person name="Roberts A."/>
            <person name="Saif S."/>
            <person name="Shea T."/>
            <person name="Shenoy N."/>
            <person name="Sisk P."/>
            <person name="Stolte C."/>
            <person name="Sykes S."/>
            <person name="Walk T."/>
            <person name="White J."/>
            <person name="Yandava C."/>
            <person name="Haas B."/>
            <person name="Nusbaum C."/>
            <person name="Birren B."/>
        </authorList>
    </citation>
    <scope>NUCLEOTIDE SEQUENCE [LARGE SCALE GENOMIC DNA]</scope>
    <source>
        <strain evidence="5">R3-111a-1</strain>
    </source>
</reference>
<dbReference type="RefSeq" id="XP_009224222.1">
    <property type="nucleotide sequence ID" value="XM_009225958.1"/>
</dbReference>
<evidence type="ECO:0000313" key="3">
    <source>
        <dbReference type="EMBL" id="EJT74278.1"/>
    </source>
</evidence>
<evidence type="ECO:0000313" key="5">
    <source>
        <dbReference type="Proteomes" id="UP000006039"/>
    </source>
</evidence>
<dbReference type="AlphaFoldDB" id="J3P3N4"/>
<protein>
    <recommendedName>
        <fullName evidence="2">Mmc1 C-terminal domain-containing protein</fullName>
    </recommendedName>
</protein>
<dbReference type="Pfam" id="PF23867">
    <property type="entry name" value="Mmc1_N"/>
    <property type="match status" value="1"/>
</dbReference>
<dbReference type="HOGENOM" id="CLU_023613_1_0_1"/>
<evidence type="ECO:0000256" key="1">
    <source>
        <dbReference type="SAM" id="MobiDB-lite"/>
    </source>
</evidence>
<evidence type="ECO:0000313" key="4">
    <source>
        <dbReference type="EnsemblFungi" id="EJT74278"/>
    </source>
</evidence>
<keyword evidence="5" id="KW-1185">Reference proteome</keyword>
<dbReference type="EMBL" id="GL385398">
    <property type="protein sequence ID" value="EJT74278.1"/>
    <property type="molecule type" value="Genomic_DNA"/>
</dbReference>
<sequence length="662" mass="69447">MPPRLALTGAARSLRRQAGASVPSVCLFCSLAPRRPSPRAGVWPRQRRPPSRPLTTTPPRAEPATTTASPQPTTTENPRRKLEDALLQLQRHAPGYVNLPRTQLALQGLRQDAGRESVRLAMLGLGGGGGGGGGTARGLLQAVLADPLSPEQEWERRLAGHDDSRPLLIRIRPEPQAHEEQPVSSFVSPTAPAESPALDELSVSSPTLNGHGIEILLTGNIGPMGLGQGSGAVAAALEEAVLTPAIDMPTSNTGGATQMATPVHKALVVGHGILGATQVSAMPVSDSTDTIAAAVDLKGVTDDDAAGYPFVRVDVEGGKHAIALFRQDVANAIKYETLWFQSNINRVKDWLLAGALSSDGGAAATKPAVRQLVASVLRGALAAVRAGEARGASAAVDRRAAATDADAALSRWAEAAHAELEGQLDLAFAGHRWRKLGWWKLFWRVDDVGMISADMIAQQFLPAAERDLIYLAGRISGAGLAAGKAPEYPAPAAVPAAADTTTPAEEPATAADVAAPASTLWPTHIPHTRRYLLNKSVPALQALAQKLVLQALSTSTLTTSLGVLAYMSALGGAYEAGAVAALGTVWSLRRMQRSWEAARAYWEGQVREEGRKAVRAVEASVEEVLLRTAAEDGADHGGDAARELARARELVGRAEEALAELK</sequence>
<feature type="region of interest" description="Disordered" evidence="1">
    <location>
        <begin position="174"/>
        <end position="197"/>
    </location>
</feature>
<reference evidence="4" key="5">
    <citation type="submission" date="2018-04" db="UniProtKB">
        <authorList>
            <consortium name="EnsemblFungi"/>
        </authorList>
    </citation>
    <scope>IDENTIFICATION</scope>
    <source>
        <strain evidence="4">R3-111a-1</strain>
    </source>
</reference>
<feature type="domain" description="Mmc1 C-terminal" evidence="2">
    <location>
        <begin position="407"/>
        <end position="611"/>
    </location>
</feature>
<name>J3P3N4_GAET3</name>
<dbReference type="eggNOG" id="ENOG502RY8K">
    <property type="taxonomic scope" value="Eukaryota"/>
</dbReference>
<reference evidence="4" key="4">
    <citation type="journal article" date="2015" name="G3 (Bethesda)">
        <title>Genome sequences of three phytopathogenic species of the Magnaporthaceae family of fungi.</title>
        <authorList>
            <person name="Okagaki L.H."/>
            <person name="Nunes C.C."/>
            <person name="Sailsbery J."/>
            <person name="Clay B."/>
            <person name="Brown D."/>
            <person name="John T."/>
            <person name="Oh Y."/>
            <person name="Young N."/>
            <person name="Fitzgerald M."/>
            <person name="Haas B.J."/>
            <person name="Zeng Q."/>
            <person name="Young S."/>
            <person name="Adiconis X."/>
            <person name="Fan L."/>
            <person name="Levin J.Z."/>
            <person name="Mitchell T.K."/>
            <person name="Okubara P.A."/>
            <person name="Farman M.L."/>
            <person name="Kohn L.M."/>
            <person name="Birren B."/>
            <person name="Ma L.-J."/>
            <person name="Dean R.A."/>
        </authorList>
    </citation>
    <scope>NUCLEOTIDE SEQUENCE</scope>
    <source>
        <strain evidence="4">R3-111a-1</strain>
    </source>
</reference>
<organism evidence="3">
    <name type="scientific">Gaeumannomyces tritici (strain R3-111a-1)</name>
    <name type="common">Wheat and barley take-all root rot fungus</name>
    <name type="synonym">Gaeumannomyces graminis var. tritici</name>
    <dbReference type="NCBI Taxonomy" id="644352"/>
    <lineage>
        <taxon>Eukaryota</taxon>
        <taxon>Fungi</taxon>
        <taxon>Dikarya</taxon>
        <taxon>Ascomycota</taxon>
        <taxon>Pezizomycotina</taxon>
        <taxon>Sordariomycetes</taxon>
        <taxon>Sordariomycetidae</taxon>
        <taxon>Magnaporthales</taxon>
        <taxon>Magnaporthaceae</taxon>
        <taxon>Gaeumannomyces</taxon>
    </lineage>
</organism>
<reference evidence="3" key="2">
    <citation type="submission" date="2010-07" db="EMBL/GenBank/DDBJ databases">
        <authorList>
            <consortium name="The Broad Institute Genome Sequencing Platform"/>
            <consortium name="Broad Institute Genome Sequencing Center for Infectious Disease"/>
            <person name="Ma L.-J."/>
            <person name="Dead R."/>
            <person name="Young S."/>
            <person name="Zeng Q."/>
            <person name="Koehrsen M."/>
            <person name="Alvarado L."/>
            <person name="Berlin A."/>
            <person name="Chapman S.B."/>
            <person name="Chen Z."/>
            <person name="Freedman E."/>
            <person name="Gellesch M."/>
            <person name="Goldberg J."/>
            <person name="Griggs A."/>
            <person name="Gujja S."/>
            <person name="Heilman E.R."/>
            <person name="Heiman D."/>
            <person name="Hepburn T."/>
            <person name="Howarth C."/>
            <person name="Jen D."/>
            <person name="Larson L."/>
            <person name="Mehta T."/>
            <person name="Neiman D."/>
            <person name="Pearson M."/>
            <person name="Roberts A."/>
            <person name="Saif S."/>
            <person name="Shea T."/>
            <person name="Shenoy N."/>
            <person name="Sisk P."/>
            <person name="Stolte C."/>
            <person name="Sykes S."/>
            <person name="Walk T."/>
            <person name="White J."/>
            <person name="Yandava C."/>
            <person name="Haas B."/>
            <person name="Nusbaum C."/>
            <person name="Birren B."/>
        </authorList>
    </citation>
    <scope>NUCLEOTIDE SEQUENCE</scope>
    <source>
        <strain evidence="3">R3-111a-1</strain>
    </source>
</reference>
<gene>
    <name evidence="4" type="primary">20348579</name>
    <name evidence="3" type="ORF">GGTG_08121</name>
</gene>
<accession>J3P3N4</accession>
<dbReference type="STRING" id="644352.J3P3N4"/>
<dbReference type="EnsemblFungi" id="EJT74278">
    <property type="protein sequence ID" value="EJT74278"/>
    <property type="gene ID" value="GGTG_08121"/>
</dbReference>
<dbReference type="InterPro" id="IPR056196">
    <property type="entry name" value="Mmc1_C"/>
</dbReference>
<dbReference type="GeneID" id="20348579"/>
<dbReference type="Proteomes" id="UP000006039">
    <property type="component" value="Unassembled WGS sequence"/>
</dbReference>
<dbReference type="PANTHER" id="PTHR38644">
    <property type="entry name" value="EXPRESSED PROTEIN"/>
    <property type="match status" value="1"/>
</dbReference>
<feature type="compositionally biased region" description="Low complexity" evidence="1">
    <location>
        <begin position="53"/>
        <end position="75"/>
    </location>
</feature>
<evidence type="ECO:0000259" key="2">
    <source>
        <dbReference type="Pfam" id="PF23868"/>
    </source>
</evidence>
<reference evidence="3" key="3">
    <citation type="submission" date="2010-09" db="EMBL/GenBank/DDBJ databases">
        <title>Annotation of Gaeumannomyces graminis var. tritici R3-111a-1.</title>
        <authorList>
            <consortium name="The Broad Institute Genome Sequencing Platform"/>
            <person name="Ma L.-J."/>
            <person name="Dead R."/>
            <person name="Young S.K."/>
            <person name="Zeng Q."/>
            <person name="Gargeya S."/>
            <person name="Fitzgerald M."/>
            <person name="Haas B."/>
            <person name="Abouelleil A."/>
            <person name="Alvarado L."/>
            <person name="Arachchi H.M."/>
            <person name="Berlin A."/>
            <person name="Brown A."/>
            <person name="Chapman S.B."/>
            <person name="Chen Z."/>
            <person name="Dunbar C."/>
            <person name="Freedman E."/>
            <person name="Gearin G."/>
            <person name="Gellesch M."/>
            <person name="Goldberg J."/>
            <person name="Griggs A."/>
            <person name="Gujja S."/>
            <person name="Heiman D."/>
            <person name="Howarth C."/>
            <person name="Larson L."/>
            <person name="Lui A."/>
            <person name="MacDonald P.J.P."/>
            <person name="Mehta T."/>
            <person name="Montmayeur A."/>
            <person name="Murphy C."/>
            <person name="Neiman D."/>
            <person name="Pearson M."/>
            <person name="Priest M."/>
            <person name="Roberts A."/>
            <person name="Saif S."/>
            <person name="Shea T."/>
            <person name="Shenoy N."/>
            <person name="Sisk P."/>
            <person name="Stolte C."/>
            <person name="Sykes S."/>
            <person name="Yandava C."/>
            <person name="Wortman J."/>
            <person name="Nusbaum C."/>
            <person name="Birren B."/>
        </authorList>
    </citation>
    <scope>NUCLEOTIDE SEQUENCE</scope>
    <source>
        <strain evidence="3">R3-111a-1</strain>
    </source>
</reference>
<dbReference type="VEuPathDB" id="FungiDB:GGTG_08121"/>
<proteinExistence type="predicted"/>